<dbReference type="PANTHER" id="PTHR14499">
    <property type="entry name" value="POTASSIUM CHANNEL TETRAMERIZATION DOMAIN-CONTAINING"/>
    <property type="match status" value="1"/>
</dbReference>
<dbReference type="Proteomes" id="UP001224775">
    <property type="component" value="Unassembled WGS sequence"/>
</dbReference>
<protein>
    <recommendedName>
        <fullName evidence="1">Potassium channel tetramerisation-type BTB domain-containing protein</fullName>
    </recommendedName>
</protein>
<comment type="caution">
    <text evidence="2">The sequence shown here is derived from an EMBL/GenBank/DDBJ whole genome shotgun (WGS) entry which is preliminary data.</text>
</comment>
<evidence type="ECO:0000313" key="2">
    <source>
        <dbReference type="EMBL" id="KAK1748695.1"/>
    </source>
</evidence>
<dbReference type="InterPro" id="IPR003131">
    <property type="entry name" value="T1-type_BTB"/>
</dbReference>
<organism evidence="2 3">
    <name type="scientific">Skeletonema marinoi</name>
    <dbReference type="NCBI Taxonomy" id="267567"/>
    <lineage>
        <taxon>Eukaryota</taxon>
        <taxon>Sar</taxon>
        <taxon>Stramenopiles</taxon>
        <taxon>Ochrophyta</taxon>
        <taxon>Bacillariophyta</taxon>
        <taxon>Coscinodiscophyceae</taxon>
        <taxon>Thalassiosirophycidae</taxon>
        <taxon>Thalassiosirales</taxon>
        <taxon>Skeletonemataceae</taxon>
        <taxon>Skeletonema</taxon>
        <taxon>Skeletonema marinoi-dohrnii complex</taxon>
    </lineage>
</organism>
<evidence type="ECO:0000313" key="3">
    <source>
        <dbReference type="Proteomes" id="UP001224775"/>
    </source>
</evidence>
<keyword evidence="3" id="KW-1185">Reference proteome</keyword>
<dbReference type="Gene3D" id="3.30.710.10">
    <property type="entry name" value="Potassium Channel Kv1.1, Chain A"/>
    <property type="match status" value="1"/>
</dbReference>
<dbReference type="SUPFAM" id="SSF54695">
    <property type="entry name" value="POZ domain"/>
    <property type="match status" value="1"/>
</dbReference>
<dbReference type="PANTHER" id="PTHR14499:SF136">
    <property type="entry name" value="GH08630P"/>
    <property type="match status" value="1"/>
</dbReference>
<reference evidence="2" key="1">
    <citation type="submission" date="2023-06" db="EMBL/GenBank/DDBJ databases">
        <title>Survivors Of The Sea: Transcriptome response of Skeletonema marinoi to long-term dormancy.</title>
        <authorList>
            <person name="Pinder M.I.M."/>
            <person name="Kourtchenko O."/>
            <person name="Robertson E.K."/>
            <person name="Larsson T."/>
            <person name="Maumus F."/>
            <person name="Osuna-Cruz C.M."/>
            <person name="Vancaester E."/>
            <person name="Stenow R."/>
            <person name="Vandepoele K."/>
            <person name="Ploug H."/>
            <person name="Bruchert V."/>
            <person name="Godhe A."/>
            <person name="Topel M."/>
        </authorList>
    </citation>
    <scope>NUCLEOTIDE SEQUENCE</scope>
    <source>
        <strain evidence="2">R05AC</strain>
    </source>
</reference>
<dbReference type="AlphaFoldDB" id="A0AAD9DK41"/>
<sequence>MLGKIVSETWQHDSDATVFIDRDGDIFAHVLNYLRYGSIMLPISISRAMFDRDMDYYGIITDVNAHTIKQESSIHALDVVKNKLEDAELEHDMFIIAVHAYHKYMTGHKSCFFNEDSKIGLCRNPFDHSTNPRLNAKKILKEHLKTYYGIDAWSITFSSSQPTKTHSQAKAPFHLLESSALGST</sequence>
<dbReference type="InterPro" id="IPR011333">
    <property type="entry name" value="SKP1/BTB/POZ_sf"/>
</dbReference>
<accession>A0AAD9DK41</accession>
<dbReference type="Pfam" id="PF02214">
    <property type="entry name" value="BTB_2"/>
    <property type="match status" value="1"/>
</dbReference>
<dbReference type="EMBL" id="JATAAI010000001">
    <property type="protein sequence ID" value="KAK1748695.1"/>
    <property type="molecule type" value="Genomic_DNA"/>
</dbReference>
<gene>
    <name evidence="2" type="ORF">QTG54_000634</name>
</gene>
<name>A0AAD9DK41_9STRA</name>
<feature type="domain" description="Potassium channel tetramerisation-type BTB" evidence="1">
    <location>
        <begin position="4"/>
        <end position="62"/>
    </location>
</feature>
<evidence type="ECO:0000259" key="1">
    <source>
        <dbReference type="Pfam" id="PF02214"/>
    </source>
</evidence>
<dbReference type="GO" id="GO:0051260">
    <property type="term" value="P:protein homooligomerization"/>
    <property type="evidence" value="ECO:0007669"/>
    <property type="project" value="InterPro"/>
</dbReference>
<proteinExistence type="predicted"/>